<dbReference type="AlphaFoldDB" id="A0A2S1SZ69"/>
<organism evidence="4 5">
    <name type="scientific">Streptomyces tirandamycinicus</name>
    <dbReference type="NCBI Taxonomy" id="2174846"/>
    <lineage>
        <taxon>Bacteria</taxon>
        <taxon>Bacillati</taxon>
        <taxon>Actinomycetota</taxon>
        <taxon>Actinomycetes</taxon>
        <taxon>Kitasatosporales</taxon>
        <taxon>Streptomycetaceae</taxon>
        <taxon>Streptomyces</taxon>
    </lineage>
</organism>
<sequence>MEASLREWLVPAPGAPDTEVVGDAVLVTSELVTNALRHGGGMTSFDVEVTDEGCRVSVGDRSDQLPESAGPGDGGGCDGEGGGPRVGGHGWRVIRRLARSVTITPQAHGGKRVSVLISLA</sequence>
<feature type="region of interest" description="Disordered" evidence="2">
    <location>
        <begin position="57"/>
        <end position="89"/>
    </location>
</feature>
<dbReference type="PANTHER" id="PTHR35526">
    <property type="entry name" value="ANTI-SIGMA-F FACTOR RSBW-RELATED"/>
    <property type="match status" value="1"/>
</dbReference>
<protein>
    <submittedName>
        <fullName evidence="4">Transcriptional regulator</fullName>
    </submittedName>
</protein>
<dbReference type="Pfam" id="PF13581">
    <property type="entry name" value="HATPase_c_2"/>
    <property type="match status" value="1"/>
</dbReference>
<reference evidence="4 5" key="1">
    <citation type="submission" date="2018-05" db="EMBL/GenBank/DDBJ databases">
        <title>Complete genome sequence of sponge-derived Streptomyces sp. HNM0039.</title>
        <authorList>
            <person name="Huang X."/>
            <person name="Zhou S."/>
        </authorList>
    </citation>
    <scope>NUCLEOTIDE SEQUENCE [LARGE SCALE GENOMIC DNA]</scope>
    <source>
        <strain evidence="4 5">HNM0039</strain>
    </source>
</reference>
<keyword evidence="5" id="KW-1185">Reference proteome</keyword>
<dbReference type="InterPro" id="IPR036890">
    <property type="entry name" value="HATPase_C_sf"/>
</dbReference>
<dbReference type="SUPFAM" id="SSF55874">
    <property type="entry name" value="ATPase domain of HSP90 chaperone/DNA topoisomerase II/histidine kinase"/>
    <property type="match status" value="1"/>
</dbReference>
<evidence type="ECO:0000256" key="1">
    <source>
        <dbReference type="ARBA" id="ARBA00022527"/>
    </source>
</evidence>
<dbReference type="InterPro" id="IPR003594">
    <property type="entry name" value="HATPase_dom"/>
</dbReference>
<keyword evidence="1" id="KW-0723">Serine/threonine-protein kinase</keyword>
<name>A0A2S1SZ69_9ACTN</name>
<feature type="domain" description="Histidine kinase/HSP90-like ATPase" evidence="3">
    <location>
        <begin position="16"/>
        <end position="113"/>
    </location>
</feature>
<dbReference type="Gene3D" id="3.30.565.10">
    <property type="entry name" value="Histidine kinase-like ATPase, C-terminal domain"/>
    <property type="match status" value="1"/>
</dbReference>
<dbReference type="PANTHER" id="PTHR35526:SF3">
    <property type="entry name" value="ANTI-SIGMA-F FACTOR RSBW"/>
    <property type="match status" value="1"/>
</dbReference>
<evidence type="ECO:0000256" key="2">
    <source>
        <dbReference type="SAM" id="MobiDB-lite"/>
    </source>
</evidence>
<dbReference type="GO" id="GO:0004674">
    <property type="term" value="F:protein serine/threonine kinase activity"/>
    <property type="evidence" value="ECO:0007669"/>
    <property type="project" value="UniProtKB-KW"/>
</dbReference>
<evidence type="ECO:0000313" key="5">
    <source>
        <dbReference type="Proteomes" id="UP000244900"/>
    </source>
</evidence>
<evidence type="ECO:0000259" key="3">
    <source>
        <dbReference type="Pfam" id="PF13581"/>
    </source>
</evidence>
<dbReference type="InterPro" id="IPR050267">
    <property type="entry name" value="Anti-sigma-factor_SerPK"/>
</dbReference>
<dbReference type="OrthoDB" id="5184679at2"/>
<feature type="compositionally biased region" description="Gly residues" evidence="2">
    <location>
        <begin position="71"/>
        <end position="89"/>
    </location>
</feature>
<keyword evidence="1" id="KW-0418">Kinase</keyword>
<dbReference type="KEGG" id="stir:DDW44_25135"/>
<proteinExistence type="predicted"/>
<accession>A0A2S1SZ69</accession>
<dbReference type="EMBL" id="CP029188">
    <property type="protein sequence ID" value="AWI31698.1"/>
    <property type="molecule type" value="Genomic_DNA"/>
</dbReference>
<evidence type="ECO:0000313" key="4">
    <source>
        <dbReference type="EMBL" id="AWI31698.1"/>
    </source>
</evidence>
<gene>
    <name evidence="4" type="ORF">DDW44_25135</name>
</gene>
<keyword evidence="1" id="KW-0808">Transferase</keyword>
<dbReference type="Proteomes" id="UP000244900">
    <property type="component" value="Chromosome"/>
</dbReference>